<evidence type="ECO:0000256" key="1">
    <source>
        <dbReference type="SAM" id="MobiDB-lite"/>
    </source>
</evidence>
<sequence length="215" mass="23719">MPPATTSLPNPAIRDGKPVLTIKMNVIWNQEAAQFQEQRRSPPVPRRPLRLLPSEPRFCAQQTSTLTSGSTLPSLPRPPPAPGEAFSSAMHFLLSHAGLCLSDQTPSNFSGTAVQSQDPWVRSFYFSQQQYALLGLVQGKRASIFYLAWRGINRAASLEDKVAVCSQPFMICVSIGPASPPSVMSFQEKSELTHKCVCMDPKIKHCFYSKALDIQ</sequence>
<dbReference type="Proteomes" id="UP000664991">
    <property type="component" value="Chromosome 14"/>
</dbReference>
<organism evidence="2 3">
    <name type="scientific">Ovis aries</name>
    <name type="common">Sheep</name>
    <dbReference type="NCBI Taxonomy" id="9940"/>
    <lineage>
        <taxon>Eukaryota</taxon>
        <taxon>Metazoa</taxon>
        <taxon>Chordata</taxon>
        <taxon>Craniata</taxon>
        <taxon>Vertebrata</taxon>
        <taxon>Euteleostomi</taxon>
        <taxon>Mammalia</taxon>
        <taxon>Eutheria</taxon>
        <taxon>Laurasiatheria</taxon>
        <taxon>Artiodactyla</taxon>
        <taxon>Ruminantia</taxon>
        <taxon>Pecora</taxon>
        <taxon>Bovidae</taxon>
        <taxon>Caprinae</taxon>
        <taxon>Ovis</taxon>
    </lineage>
</organism>
<evidence type="ECO:0000313" key="3">
    <source>
        <dbReference type="Proteomes" id="UP000664991"/>
    </source>
</evidence>
<dbReference type="AlphaFoldDB" id="A0A836CVD8"/>
<proteinExistence type="predicted"/>
<dbReference type="EMBL" id="JAEMGP010000014">
    <property type="protein sequence ID" value="KAG5200337.1"/>
    <property type="molecule type" value="Genomic_DNA"/>
</dbReference>
<protein>
    <submittedName>
        <fullName evidence="2">Uncharacterized protein</fullName>
    </submittedName>
</protein>
<comment type="caution">
    <text evidence="2">The sequence shown here is derived from an EMBL/GenBank/DDBJ whole genome shotgun (WGS) entry which is preliminary data.</text>
</comment>
<accession>A0A836CVD8</accession>
<name>A0A836CVD8_SHEEP</name>
<feature type="region of interest" description="Disordered" evidence="1">
    <location>
        <begin position="62"/>
        <end position="81"/>
    </location>
</feature>
<gene>
    <name evidence="2" type="ORF">JEQ12_004871</name>
</gene>
<reference evidence="2 3" key="1">
    <citation type="submission" date="2020-12" db="EMBL/GenBank/DDBJ databases">
        <title>De novo assembly of Tibetan sheep genome.</title>
        <authorList>
            <person name="Li X."/>
        </authorList>
    </citation>
    <scope>NUCLEOTIDE SEQUENCE [LARGE SCALE GENOMIC DNA]</scope>
    <source>
        <tissue evidence="2">Heart</tissue>
    </source>
</reference>
<feature type="compositionally biased region" description="Low complexity" evidence="1">
    <location>
        <begin position="62"/>
        <end position="74"/>
    </location>
</feature>
<evidence type="ECO:0000313" key="2">
    <source>
        <dbReference type="EMBL" id="KAG5200337.1"/>
    </source>
</evidence>